<sequence>LYFHGRSVWLLWKYKVLHSNILIILSNFYVNFQAGSVSRLVTIVFETRLIHLPTLGSAPLPLLGVIRSASLTHAFCLL</sequence>
<name>A0AAV5V3H3_9BILA</name>
<evidence type="ECO:0000313" key="1">
    <source>
        <dbReference type="EMBL" id="GMT13931.1"/>
    </source>
</evidence>
<protein>
    <submittedName>
        <fullName evidence="1">Uncharacterized protein</fullName>
    </submittedName>
</protein>
<gene>
    <name evidence="1" type="ORF">PFISCL1PPCAC_5228</name>
</gene>
<proteinExistence type="predicted"/>
<dbReference type="Proteomes" id="UP001432322">
    <property type="component" value="Unassembled WGS sequence"/>
</dbReference>
<accession>A0AAV5V3H3</accession>
<reference evidence="1" key="1">
    <citation type="submission" date="2023-10" db="EMBL/GenBank/DDBJ databases">
        <title>Genome assembly of Pristionchus species.</title>
        <authorList>
            <person name="Yoshida K."/>
            <person name="Sommer R.J."/>
        </authorList>
    </citation>
    <scope>NUCLEOTIDE SEQUENCE</scope>
    <source>
        <strain evidence="1">RS5133</strain>
    </source>
</reference>
<feature type="non-terminal residue" evidence="1">
    <location>
        <position position="1"/>
    </location>
</feature>
<dbReference type="EMBL" id="BTSY01000002">
    <property type="protein sequence ID" value="GMT13931.1"/>
    <property type="molecule type" value="Genomic_DNA"/>
</dbReference>
<keyword evidence="2" id="KW-1185">Reference proteome</keyword>
<dbReference type="AlphaFoldDB" id="A0AAV5V3H3"/>
<evidence type="ECO:0000313" key="2">
    <source>
        <dbReference type="Proteomes" id="UP001432322"/>
    </source>
</evidence>
<comment type="caution">
    <text evidence="1">The sequence shown here is derived from an EMBL/GenBank/DDBJ whole genome shotgun (WGS) entry which is preliminary data.</text>
</comment>
<feature type="non-terminal residue" evidence="1">
    <location>
        <position position="78"/>
    </location>
</feature>
<organism evidence="1 2">
    <name type="scientific">Pristionchus fissidentatus</name>
    <dbReference type="NCBI Taxonomy" id="1538716"/>
    <lineage>
        <taxon>Eukaryota</taxon>
        <taxon>Metazoa</taxon>
        <taxon>Ecdysozoa</taxon>
        <taxon>Nematoda</taxon>
        <taxon>Chromadorea</taxon>
        <taxon>Rhabditida</taxon>
        <taxon>Rhabditina</taxon>
        <taxon>Diplogasteromorpha</taxon>
        <taxon>Diplogasteroidea</taxon>
        <taxon>Neodiplogasteridae</taxon>
        <taxon>Pristionchus</taxon>
    </lineage>
</organism>